<keyword evidence="4" id="KW-1185">Reference proteome</keyword>
<protein>
    <submittedName>
        <fullName evidence="3">Acyl-CoA thioester hydrolase YbgC</fullName>
        <ecNumber evidence="3">3.1.2.-</ecNumber>
    </submittedName>
</protein>
<dbReference type="InterPro" id="IPR014166">
    <property type="entry name" value="Tol-Pal_acyl-CoA_thioesterase"/>
</dbReference>
<dbReference type="Gene3D" id="3.10.129.10">
    <property type="entry name" value="Hotdog Thioesterase"/>
    <property type="match status" value="1"/>
</dbReference>
<dbReference type="InterPro" id="IPR029069">
    <property type="entry name" value="HotDog_dom_sf"/>
</dbReference>
<proteinExistence type="inferred from homology"/>
<reference evidence="3 4" key="2">
    <citation type="journal article" date="2015" name="Syst. Appl. Microbiol.">
        <title>Nitrincola nitratireducens sp. nov. isolated from a haloalkaline crater lake.</title>
        <authorList>
            <person name="Singh A."/>
            <person name="Vaidya B."/>
            <person name="Tanuku N.R."/>
            <person name="Pinnaka A.K."/>
        </authorList>
    </citation>
    <scope>NUCLEOTIDE SEQUENCE [LARGE SCALE GENOMIC DNA]</scope>
    <source>
        <strain evidence="3 4">AK23</strain>
    </source>
</reference>
<comment type="caution">
    <text evidence="3">The sequence shown here is derived from an EMBL/GenBank/DDBJ whole genome shotgun (WGS) entry which is preliminary data.</text>
</comment>
<dbReference type="STRING" id="1229521.D791_01605"/>
<organism evidence="3 4">
    <name type="scientific">Nitrincola nitratireducens</name>
    <dbReference type="NCBI Taxonomy" id="1229521"/>
    <lineage>
        <taxon>Bacteria</taxon>
        <taxon>Pseudomonadati</taxon>
        <taxon>Pseudomonadota</taxon>
        <taxon>Gammaproteobacteria</taxon>
        <taxon>Oceanospirillales</taxon>
        <taxon>Oceanospirillaceae</taxon>
        <taxon>Nitrincola</taxon>
    </lineage>
</organism>
<sequence>MSFTLEQRVYIEDTDFGGIVYYVNYLKFMERARTEMLRSFGFSQQSLSADNVLFVVSQLESRYLQPACLDDELLVEAAIEASGAAKLLFKQSIRRKSDSELLCTAHVTVVCVSADSKKPRRLPSGLKMCVSETIELSTDRAGVKGAG</sequence>
<dbReference type="InterPro" id="IPR050563">
    <property type="entry name" value="4-hydroxybenzoyl-CoA_TE"/>
</dbReference>
<dbReference type="Pfam" id="PF13279">
    <property type="entry name" value="4HBT_2"/>
    <property type="match status" value="1"/>
</dbReference>
<keyword evidence="2 3" id="KW-0378">Hydrolase</keyword>
<evidence type="ECO:0000313" key="3">
    <source>
        <dbReference type="EMBL" id="EXJ11473.1"/>
    </source>
</evidence>
<dbReference type="PANTHER" id="PTHR31793:SF37">
    <property type="entry name" value="ACYL-COA THIOESTER HYDROLASE YBGC"/>
    <property type="match status" value="1"/>
</dbReference>
<dbReference type="Proteomes" id="UP000019464">
    <property type="component" value="Unassembled WGS sequence"/>
</dbReference>
<accession>W9UW52</accession>
<dbReference type="PANTHER" id="PTHR31793">
    <property type="entry name" value="4-HYDROXYBENZOYL-COA THIOESTERASE FAMILY MEMBER"/>
    <property type="match status" value="1"/>
</dbReference>
<evidence type="ECO:0000256" key="1">
    <source>
        <dbReference type="ARBA" id="ARBA00005953"/>
    </source>
</evidence>
<reference evidence="4" key="1">
    <citation type="submission" date="2012-11" db="EMBL/GenBank/DDBJ databases">
        <authorList>
            <person name="Singh A."/>
            <person name="Pinnaka A.K."/>
            <person name="Vaidya B."/>
        </authorList>
    </citation>
    <scope>NUCLEOTIDE SEQUENCE [LARGE SCALE GENOMIC DNA]</scope>
    <source>
        <strain evidence="4">AK23</strain>
    </source>
</reference>
<dbReference type="NCBIfam" id="TIGR02799">
    <property type="entry name" value="thio_ybgC"/>
    <property type="match status" value="1"/>
</dbReference>
<name>W9UW52_9GAMM</name>
<dbReference type="RefSeq" id="WP_081763775.1">
    <property type="nucleotide sequence ID" value="NZ_AONB01000006.1"/>
</dbReference>
<dbReference type="NCBIfam" id="TIGR00051">
    <property type="entry name" value="YbgC/FadM family acyl-CoA thioesterase"/>
    <property type="match status" value="1"/>
</dbReference>
<dbReference type="EMBL" id="AONB01000006">
    <property type="protein sequence ID" value="EXJ11473.1"/>
    <property type="molecule type" value="Genomic_DNA"/>
</dbReference>
<dbReference type="GO" id="GO:0047617">
    <property type="term" value="F:fatty acyl-CoA hydrolase activity"/>
    <property type="evidence" value="ECO:0007669"/>
    <property type="project" value="TreeGrafter"/>
</dbReference>
<evidence type="ECO:0000256" key="2">
    <source>
        <dbReference type="ARBA" id="ARBA00022801"/>
    </source>
</evidence>
<dbReference type="InterPro" id="IPR006684">
    <property type="entry name" value="YbgC/YbaW"/>
</dbReference>
<gene>
    <name evidence="3" type="ORF">D791_01605</name>
</gene>
<dbReference type="AlphaFoldDB" id="W9UW52"/>
<dbReference type="FunFam" id="3.10.129.10:FF:000004">
    <property type="entry name" value="Tol-pal system-associated acyl-CoA thioesterase"/>
    <property type="match status" value="1"/>
</dbReference>
<dbReference type="PATRIC" id="fig|1229521.3.peg.1629"/>
<dbReference type="SUPFAM" id="SSF54637">
    <property type="entry name" value="Thioesterase/thiol ester dehydrase-isomerase"/>
    <property type="match status" value="1"/>
</dbReference>
<evidence type="ECO:0000313" key="4">
    <source>
        <dbReference type="Proteomes" id="UP000019464"/>
    </source>
</evidence>
<dbReference type="CDD" id="cd00586">
    <property type="entry name" value="4HBT"/>
    <property type="match status" value="1"/>
</dbReference>
<dbReference type="PIRSF" id="PIRSF003230">
    <property type="entry name" value="YbgC"/>
    <property type="match status" value="1"/>
</dbReference>
<dbReference type="EC" id="3.1.2.-" evidence="3"/>
<comment type="similarity">
    <text evidence="1">Belongs to the 4-hydroxybenzoyl-CoA thioesterase family.</text>
</comment>